<keyword evidence="2" id="KW-0805">Transcription regulation</keyword>
<keyword evidence="3" id="KW-0804">Transcription</keyword>
<dbReference type="InterPro" id="IPR016032">
    <property type="entry name" value="Sig_transdc_resp-reg_C-effctor"/>
</dbReference>
<reference evidence="6 8" key="1">
    <citation type="submission" date="2017-11" db="EMBL/GenBank/DDBJ databases">
        <title>Streptomyces carmine sp. nov., a novel actinomycete isolated from Sophora alopecuroides in Xinjiang, China.</title>
        <authorList>
            <person name="Wang Y."/>
            <person name="Luo X."/>
            <person name="Wan C."/>
            <person name="Zhang L."/>
        </authorList>
    </citation>
    <scope>NUCLEOTIDE SEQUENCE [LARGE SCALE GENOMIC DNA]</scope>
    <source>
        <strain evidence="6 8">TRM SA0054</strain>
    </source>
</reference>
<dbReference type="InterPro" id="IPR011990">
    <property type="entry name" value="TPR-like_helical_dom_sf"/>
</dbReference>
<gene>
    <name evidence="7" type="ORF">CUT44_02015</name>
    <name evidence="6" type="ORF">CUT44_10275</name>
</gene>
<dbReference type="GO" id="GO:0003677">
    <property type="term" value="F:DNA binding"/>
    <property type="evidence" value="ECO:0007669"/>
    <property type="project" value="InterPro"/>
</dbReference>
<evidence type="ECO:0000313" key="7">
    <source>
        <dbReference type="EMBL" id="PJF01867.1"/>
    </source>
</evidence>
<dbReference type="InterPro" id="IPR036388">
    <property type="entry name" value="WH-like_DNA-bd_sf"/>
</dbReference>
<dbReference type="Gene3D" id="1.25.40.10">
    <property type="entry name" value="Tetratricopeptide repeat domain"/>
    <property type="match status" value="1"/>
</dbReference>
<feature type="domain" description="Bacterial transcriptional activator" evidence="5">
    <location>
        <begin position="147"/>
        <end position="294"/>
    </location>
</feature>
<feature type="region of interest" description="Disordered" evidence="4">
    <location>
        <begin position="1"/>
        <end position="42"/>
    </location>
</feature>
<dbReference type="SMART" id="SM01043">
    <property type="entry name" value="BTAD"/>
    <property type="match status" value="1"/>
</dbReference>
<dbReference type="Gene3D" id="1.10.10.10">
    <property type="entry name" value="Winged helix-like DNA-binding domain superfamily/Winged helix DNA-binding domain"/>
    <property type="match status" value="1"/>
</dbReference>
<evidence type="ECO:0000259" key="5">
    <source>
        <dbReference type="SMART" id="SM01043"/>
    </source>
</evidence>
<dbReference type="GO" id="GO:0000160">
    <property type="term" value="P:phosphorelay signal transduction system"/>
    <property type="evidence" value="ECO:0007669"/>
    <property type="project" value="UniProtKB-KW"/>
</dbReference>
<keyword evidence="1" id="KW-0902">Two-component regulatory system</keyword>
<dbReference type="InterPro" id="IPR005158">
    <property type="entry name" value="BTAD"/>
</dbReference>
<dbReference type="PANTHER" id="PTHR35807">
    <property type="entry name" value="TRANSCRIPTIONAL REGULATOR REDD-RELATED"/>
    <property type="match status" value="1"/>
</dbReference>
<evidence type="ECO:0000313" key="8">
    <source>
        <dbReference type="Proteomes" id="UP000230407"/>
    </source>
</evidence>
<dbReference type="SUPFAM" id="SSF46894">
    <property type="entry name" value="C-terminal effector domain of the bipartite response regulators"/>
    <property type="match status" value="1"/>
</dbReference>
<accession>A0A2M8M1F8</accession>
<evidence type="ECO:0000256" key="3">
    <source>
        <dbReference type="ARBA" id="ARBA00023163"/>
    </source>
</evidence>
<dbReference type="PANTHER" id="PTHR35807:SF1">
    <property type="entry name" value="TRANSCRIPTIONAL REGULATOR REDD"/>
    <property type="match status" value="1"/>
</dbReference>
<dbReference type="Pfam" id="PF03704">
    <property type="entry name" value="BTAD"/>
    <property type="match status" value="1"/>
</dbReference>
<dbReference type="CDD" id="cd15831">
    <property type="entry name" value="BTAD"/>
    <property type="match status" value="1"/>
</dbReference>
<dbReference type="EMBL" id="PGGW01000008">
    <property type="protein sequence ID" value="PJF01867.1"/>
    <property type="molecule type" value="Genomic_DNA"/>
</dbReference>
<organism evidence="6 8">
    <name type="scientific">Streptomyces carminius</name>
    <dbReference type="NCBI Taxonomy" id="2665496"/>
    <lineage>
        <taxon>Bacteria</taxon>
        <taxon>Bacillati</taxon>
        <taxon>Actinomycetota</taxon>
        <taxon>Actinomycetes</taxon>
        <taxon>Kitasatosporales</taxon>
        <taxon>Streptomycetaceae</taxon>
        <taxon>Streptomyces</taxon>
    </lineage>
</organism>
<evidence type="ECO:0000256" key="1">
    <source>
        <dbReference type="ARBA" id="ARBA00023012"/>
    </source>
</evidence>
<feature type="compositionally biased region" description="Basic and acidic residues" evidence="4">
    <location>
        <begin position="16"/>
        <end position="27"/>
    </location>
</feature>
<evidence type="ECO:0000313" key="6">
    <source>
        <dbReference type="EMBL" id="PJE98041.1"/>
    </source>
</evidence>
<comment type="caution">
    <text evidence="6">The sequence shown here is derived from an EMBL/GenBank/DDBJ whole genome shotgun (WGS) entry which is preliminary data.</text>
</comment>
<dbReference type="InterPro" id="IPR051677">
    <property type="entry name" value="AfsR-DnrI-RedD_regulator"/>
</dbReference>
<dbReference type="GO" id="GO:0006355">
    <property type="term" value="P:regulation of DNA-templated transcription"/>
    <property type="evidence" value="ECO:0007669"/>
    <property type="project" value="InterPro"/>
</dbReference>
<dbReference type="EMBL" id="PGGW01000038">
    <property type="protein sequence ID" value="PJE98041.1"/>
    <property type="molecule type" value="Genomic_DNA"/>
</dbReference>
<name>A0A2M8M1F8_9ACTN</name>
<proteinExistence type="predicted"/>
<dbReference type="SUPFAM" id="SSF48452">
    <property type="entry name" value="TPR-like"/>
    <property type="match status" value="1"/>
</dbReference>
<evidence type="ECO:0000256" key="2">
    <source>
        <dbReference type="ARBA" id="ARBA00023015"/>
    </source>
</evidence>
<protein>
    <recommendedName>
        <fullName evidence="5">Bacterial transcriptional activator domain-containing protein</fullName>
    </recommendedName>
</protein>
<dbReference type="AlphaFoldDB" id="A0A2M8M1F8"/>
<evidence type="ECO:0000256" key="4">
    <source>
        <dbReference type="SAM" id="MobiDB-lite"/>
    </source>
</evidence>
<sequence>MFPGGYLSRAPPAAQRGEDPPGPRDAVRGPAAPAHRRPAPPPTRCLLRIEILGRPKIIADDGAVLPVTGTKPALLVTLLALWEGRPVGVPLIGEFLWGDGAPASGAANIQTYVWRIRRILRTATPGGDARLAYGPGAYRLGLAPEECDFPEMMDLRAAAAEALREEDLVRALELFRAALRLWRGDPLPAAGTSSSLTLLGESRRMAEVRLTLHEGRLATALALGRHQGAAAELRGLLTRYPLRERLQLLLMCALCLEGDPGAALRAYRDMSLRLRTERGAGPGEGLRRAHRSILAGGSVCPRETLRAVAPPRPAPGPRPLPTGR</sequence>
<dbReference type="Proteomes" id="UP000230407">
    <property type="component" value="Unassembled WGS sequence"/>
</dbReference>
<keyword evidence="8" id="KW-1185">Reference proteome</keyword>